<gene>
    <name evidence="1" type="ORF">NOX80_18415</name>
</gene>
<dbReference type="Proteomes" id="UP001059844">
    <property type="component" value="Chromosome"/>
</dbReference>
<name>A0ABY5ITC0_9FLAO</name>
<evidence type="ECO:0000313" key="2">
    <source>
        <dbReference type="Proteomes" id="UP001059844"/>
    </source>
</evidence>
<dbReference type="EMBL" id="CP101751">
    <property type="protein sequence ID" value="UUC45581.1"/>
    <property type="molecule type" value="Genomic_DNA"/>
</dbReference>
<protein>
    <submittedName>
        <fullName evidence="1">Uncharacterized protein</fullName>
    </submittedName>
</protein>
<dbReference type="RefSeq" id="WP_256551274.1">
    <property type="nucleotide sequence ID" value="NZ_CP101751.1"/>
</dbReference>
<sequence length="60" mass="6816">MQITIQTQATNPVDLKAIEKKLTVIAQLPADDLDRLFQIAENPKALTALKSKWTMLKMMF</sequence>
<keyword evidence="2" id="KW-1185">Reference proteome</keyword>
<reference evidence="1" key="1">
    <citation type="submission" date="2022-07" db="EMBL/GenBank/DDBJ databases">
        <title>Isolation, identification, and degradation of a PFOSA degrading strain from sewage treatment plant.</title>
        <authorList>
            <person name="Zhang L."/>
            <person name="Huo Y."/>
        </authorList>
    </citation>
    <scope>NUCLEOTIDE SEQUENCE</scope>
    <source>
        <strain evidence="1">C1</strain>
    </source>
</reference>
<proteinExistence type="predicted"/>
<organism evidence="1 2">
    <name type="scientific">Flavobacterium cerinum</name>
    <dbReference type="NCBI Taxonomy" id="2502784"/>
    <lineage>
        <taxon>Bacteria</taxon>
        <taxon>Pseudomonadati</taxon>
        <taxon>Bacteroidota</taxon>
        <taxon>Flavobacteriia</taxon>
        <taxon>Flavobacteriales</taxon>
        <taxon>Flavobacteriaceae</taxon>
        <taxon>Flavobacterium</taxon>
    </lineage>
</organism>
<evidence type="ECO:0000313" key="1">
    <source>
        <dbReference type="EMBL" id="UUC45581.1"/>
    </source>
</evidence>
<accession>A0ABY5ITC0</accession>